<dbReference type="AlphaFoldDB" id="A0A6P4XKQ0"/>
<reference evidence="3" key="1">
    <citation type="submission" date="2025-08" db="UniProtKB">
        <authorList>
            <consortium name="RefSeq"/>
        </authorList>
    </citation>
    <scope>IDENTIFICATION</scope>
    <source>
        <tissue evidence="3">Gonad</tissue>
    </source>
</reference>
<dbReference type="RefSeq" id="XP_019617135.1">
    <property type="nucleotide sequence ID" value="XM_019761576.1"/>
</dbReference>
<evidence type="ECO:0000313" key="3">
    <source>
        <dbReference type="RefSeq" id="XP_019617135.1"/>
    </source>
</evidence>
<dbReference type="Proteomes" id="UP000515135">
    <property type="component" value="Unplaced"/>
</dbReference>
<sequence length="461" mass="50883">MSRRSSAPNEKEGLHVADFVRETKDFSSENRRSSALISQVLDKLYAERTRLSEFENKCPNLSEWDGLSALKGVNLSLREKCQSCAEEVRRNAEKQKEDYRFIWETIVATKQSVQDFLRKLGLGQYTTAFTGLDYEEVEDLLDADIKKDKDLDGGRCWVVLHDDEGLVMVRRHRTTLKREIDNIRERVANIPHRMESIINSASEAARTSNRFCQACEDSIERARPPKSEARTAAREARQRPGNTDHSSPSTAASIVRGAGIVLAATTAGLSGGLSLMLAGLAHGATGVAAIASVYGAAGVGMAAMKAREDNDRASSSTSALSIPANLAEVTSDISSDTFEEKVTEDLNDHQRKMGEKVQELQTEWLNKIYTCVTKMESTNAAVKHKLVALPSSADEVKSIQSNIDSIFENLETVSPTTNGMKYETNSAFRDKGESNTYCPICETSPCLSLTYMKLFVLDQKS</sequence>
<feature type="region of interest" description="Disordered" evidence="1">
    <location>
        <begin position="217"/>
        <end position="250"/>
    </location>
</feature>
<dbReference type="KEGG" id="bbel:109464571"/>
<dbReference type="Gene3D" id="1.10.150.50">
    <property type="entry name" value="Transcription Factor, Ets-1"/>
    <property type="match status" value="1"/>
</dbReference>
<organism evidence="2 3">
    <name type="scientific">Branchiostoma belcheri</name>
    <name type="common">Amphioxus</name>
    <dbReference type="NCBI Taxonomy" id="7741"/>
    <lineage>
        <taxon>Eukaryota</taxon>
        <taxon>Metazoa</taxon>
        <taxon>Chordata</taxon>
        <taxon>Cephalochordata</taxon>
        <taxon>Leptocardii</taxon>
        <taxon>Amphioxiformes</taxon>
        <taxon>Branchiostomatidae</taxon>
        <taxon>Branchiostoma</taxon>
    </lineage>
</organism>
<evidence type="ECO:0000256" key="1">
    <source>
        <dbReference type="SAM" id="MobiDB-lite"/>
    </source>
</evidence>
<dbReference type="InterPro" id="IPR013761">
    <property type="entry name" value="SAM/pointed_sf"/>
</dbReference>
<keyword evidence="2" id="KW-1185">Reference proteome</keyword>
<dbReference type="OrthoDB" id="10065766at2759"/>
<dbReference type="GeneID" id="109464571"/>
<feature type="compositionally biased region" description="Polar residues" evidence="1">
    <location>
        <begin position="240"/>
        <end position="250"/>
    </location>
</feature>
<gene>
    <name evidence="3" type="primary">LOC109464571</name>
</gene>
<name>A0A6P4XKQ0_BRABE</name>
<feature type="compositionally biased region" description="Basic and acidic residues" evidence="1">
    <location>
        <begin position="218"/>
        <end position="238"/>
    </location>
</feature>
<evidence type="ECO:0000313" key="2">
    <source>
        <dbReference type="Proteomes" id="UP000515135"/>
    </source>
</evidence>
<protein>
    <submittedName>
        <fullName evidence="3">Uncharacterized protein LOC109464571</fullName>
    </submittedName>
</protein>
<accession>A0A6P4XKQ0</accession>
<proteinExistence type="predicted"/>